<dbReference type="AlphaFoldDB" id="A0A0G4FGF7"/>
<organism evidence="11">
    <name type="scientific">Chromera velia CCMP2878</name>
    <dbReference type="NCBI Taxonomy" id="1169474"/>
    <lineage>
        <taxon>Eukaryota</taxon>
        <taxon>Sar</taxon>
        <taxon>Alveolata</taxon>
        <taxon>Colpodellida</taxon>
        <taxon>Chromeraceae</taxon>
        <taxon>Chromera</taxon>
    </lineage>
</organism>
<dbReference type="SUPFAM" id="SSF48034">
    <property type="entry name" value="Guanido kinase N-terminal domain"/>
    <property type="match status" value="1"/>
</dbReference>
<dbReference type="PROSITE" id="PS51509">
    <property type="entry name" value="PHOSPHAGEN_KINASE_N"/>
    <property type="match status" value="1"/>
</dbReference>
<evidence type="ECO:0000313" key="11">
    <source>
        <dbReference type="EMBL" id="CEM12352.1"/>
    </source>
</evidence>
<feature type="binding site" evidence="7">
    <location>
        <position position="288"/>
    </location>
    <ligand>
        <name>ATP</name>
        <dbReference type="ChEBI" id="CHEBI:30616"/>
    </ligand>
</feature>
<dbReference type="InterPro" id="IPR000749">
    <property type="entry name" value="ATP-guanido_PTrfase"/>
</dbReference>
<dbReference type="GO" id="GO:0005524">
    <property type="term" value="F:ATP binding"/>
    <property type="evidence" value="ECO:0007669"/>
    <property type="project" value="UniProtKB-UniRule"/>
</dbReference>
<evidence type="ECO:0000256" key="8">
    <source>
        <dbReference type="RuleBase" id="RU000505"/>
    </source>
</evidence>
<dbReference type="GO" id="GO:0004111">
    <property type="term" value="F:creatine kinase activity"/>
    <property type="evidence" value="ECO:0007669"/>
    <property type="project" value="InterPro"/>
</dbReference>
<keyword evidence="2 7" id="KW-0808">Transferase</keyword>
<proteinExistence type="inferred from homology"/>
<gene>
    <name evidence="11" type="ORF">Cvel_16857</name>
</gene>
<sequence length="426" mass="46772">MGNCSSNKTMEAAKAGGMPDPSALAAQAAAAVPNVPSIDVKAMAELAKAAPSILAKIEAAKHLNPDNLMAKYWDLGYFTSQNQLKQLGLLQIVRSGAENPDSGMGMYAMQPTDYDDFKKYFDECIKAYHKISGEVKHVSSWELKDAEDAEGIPADGKLDVRNIGIPDDQPLSMRVRVGRNLSTFPLPGAMTQDDRVKMEQKMIGVFEELIKDHNYGGTYHSLTPGNKYSIDDNKYNELVKAHIMFKDMSADHYLMSAGIAKHWPHGRGCYVAEDKGFIVWVGEEDHLRIMCMKTSFILNDVFDRLRAALDRVEKLLVESKVGEFARSPSYGYVTSCPTNLGTGMRASVHVKLPKLTADGTDKKAKAVAKPLGLSVRGLGGEHTPIGEDGTVDISPSARLMIKEATIICKLYKGLQLLREEEAKVEE</sequence>
<dbReference type="VEuPathDB" id="CryptoDB:Cvel_16857"/>
<dbReference type="InterPro" id="IPR036802">
    <property type="entry name" value="ATP-guanido_PTrfase_N_sf"/>
</dbReference>
<dbReference type="PANTHER" id="PTHR11547">
    <property type="entry name" value="ARGININE OR CREATINE KINASE"/>
    <property type="match status" value="1"/>
</dbReference>
<evidence type="ECO:0000256" key="4">
    <source>
        <dbReference type="ARBA" id="ARBA00022777"/>
    </source>
</evidence>
<dbReference type="GO" id="GO:0005615">
    <property type="term" value="C:extracellular space"/>
    <property type="evidence" value="ECO:0007669"/>
    <property type="project" value="TreeGrafter"/>
</dbReference>
<evidence type="ECO:0000259" key="10">
    <source>
        <dbReference type="PROSITE" id="PS51510"/>
    </source>
</evidence>
<feature type="domain" description="Phosphagen kinase N-terminal" evidence="9">
    <location>
        <begin position="49"/>
        <end position="130"/>
    </location>
</feature>
<dbReference type="InterPro" id="IPR022414">
    <property type="entry name" value="ATP-guanido_PTrfase_cat"/>
</dbReference>
<dbReference type="PROSITE" id="PS00112">
    <property type="entry name" value="PHOSPHAGEN_KINASE"/>
    <property type="match status" value="1"/>
</dbReference>
<dbReference type="FunFam" id="3.30.590.10:FF:000006">
    <property type="entry name" value="Arginine kinase 1"/>
    <property type="match status" value="1"/>
</dbReference>
<keyword evidence="3 7" id="KW-0547">Nucleotide-binding</keyword>
<protein>
    <recommendedName>
        <fullName evidence="12">Arginine kinase</fullName>
    </recommendedName>
</protein>
<dbReference type="InterPro" id="IPR014746">
    <property type="entry name" value="Gln_synth/guanido_kin_cat_dom"/>
</dbReference>
<feature type="binding site" evidence="7">
    <location>
        <begin position="345"/>
        <end position="349"/>
    </location>
    <ligand>
        <name>ATP</name>
        <dbReference type="ChEBI" id="CHEBI:30616"/>
    </ligand>
</feature>
<dbReference type="Gene3D" id="1.10.135.10">
    <property type="entry name" value="ATP:guanido phosphotransferase, N-terminal domain"/>
    <property type="match status" value="1"/>
</dbReference>
<evidence type="ECO:0000256" key="6">
    <source>
        <dbReference type="PROSITE-ProRule" id="PRU00842"/>
    </source>
</evidence>
<feature type="binding site" evidence="7">
    <location>
        <position position="242"/>
    </location>
    <ligand>
        <name>ATP</name>
        <dbReference type="ChEBI" id="CHEBI:30616"/>
    </ligand>
</feature>
<evidence type="ECO:0000256" key="7">
    <source>
        <dbReference type="PROSITE-ProRule" id="PRU00843"/>
    </source>
</evidence>
<reference evidence="11" key="1">
    <citation type="submission" date="2014-11" db="EMBL/GenBank/DDBJ databases">
        <authorList>
            <person name="Otto D Thomas"/>
            <person name="Naeem Raeece"/>
        </authorList>
    </citation>
    <scope>NUCLEOTIDE SEQUENCE</scope>
</reference>
<dbReference type="InterPro" id="IPR022415">
    <property type="entry name" value="ATP-guanido_PTrfase_AS"/>
</dbReference>
<dbReference type="PROSITE" id="PS51510">
    <property type="entry name" value="PHOSPHAGEN_KINASE_C"/>
    <property type="match status" value="1"/>
</dbReference>
<dbReference type="PANTHER" id="PTHR11547:SF64">
    <property type="entry name" value="CHROMOSOME UNDETERMINED SCAFFOLD_51, WHOLE GENOME SHOTGUN SEQUENCE"/>
    <property type="match status" value="1"/>
</dbReference>
<dbReference type="GO" id="GO:0046314">
    <property type="term" value="P:phosphocreatine biosynthetic process"/>
    <property type="evidence" value="ECO:0007669"/>
    <property type="project" value="InterPro"/>
</dbReference>
<dbReference type="PhylomeDB" id="A0A0G4FGF7"/>
<evidence type="ECO:0000256" key="2">
    <source>
        <dbReference type="ARBA" id="ARBA00022679"/>
    </source>
</evidence>
<feature type="domain" description="Phosphagen kinase C-terminal" evidence="10">
    <location>
        <begin position="169"/>
        <end position="424"/>
    </location>
</feature>
<evidence type="ECO:0000256" key="3">
    <source>
        <dbReference type="ARBA" id="ARBA00022741"/>
    </source>
</evidence>
<comment type="similarity">
    <text evidence="1 6 8">Belongs to the ATP:guanido phosphotransferase family.</text>
</comment>
<dbReference type="SUPFAM" id="SSF55931">
    <property type="entry name" value="Glutamine synthetase/guanido kinase"/>
    <property type="match status" value="1"/>
</dbReference>
<evidence type="ECO:0000256" key="1">
    <source>
        <dbReference type="ARBA" id="ARBA00006798"/>
    </source>
</evidence>
<keyword evidence="5 7" id="KW-0067">ATP-binding</keyword>
<dbReference type="EMBL" id="CDMZ01000350">
    <property type="protein sequence ID" value="CEM12352.1"/>
    <property type="molecule type" value="Genomic_DNA"/>
</dbReference>
<evidence type="ECO:0008006" key="12">
    <source>
        <dbReference type="Google" id="ProtNLM"/>
    </source>
</evidence>
<accession>A0A0G4FGF7</accession>
<dbReference type="InterPro" id="IPR022413">
    <property type="entry name" value="ATP-guanido_PTrfase_N"/>
</dbReference>
<dbReference type="Pfam" id="PF00217">
    <property type="entry name" value="ATP-gua_Ptrans"/>
    <property type="match status" value="1"/>
</dbReference>
<dbReference type="Gene3D" id="3.30.590.10">
    <property type="entry name" value="Glutamine synthetase/guanido kinase, catalytic domain"/>
    <property type="match status" value="1"/>
</dbReference>
<keyword evidence="4 7" id="KW-0418">Kinase</keyword>
<dbReference type="Pfam" id="PF02807">
    <property type="entry name" value="ATP-gua_PtransN"/>
    <property type="match status" value="1"/>
</dbReference>
<feature type="binding site" evidence="7">
    <location>
        <begin position="376"/>
        <end position="381"/>
    </location>
    <ligand>
        <name>ATP</name>
        <dbReference type="ChEBI" id="CHEBI:30616"/>
    </ligand>
</feature>
<evidence type="ECO:0000256" key="5">
    <source>
        <dbReference type="ARBA" id="ARBA00022840"/>
    </source>
</evidence>
<feature type="binding site" evidence="7">
    <location>
        <begin position="172"/>
        <end position="176"/>
    </location>
    <ligand>
        <name>ATP</name>
        <dbReference type="ChEBI" id="CHEBI:30616"/>
    </ligand>
</feature>
<evidence type="ECO:0000259" key="9">
    <source>
        <dbReference type="PROSITE" id="PS51509"/>
    </source>
</evidence>
<name>A0A0G4FGF7_9ALVE</name>
<dbReference type="CDD" id="cd07931">
    <property type="entry name" value="eukaryotic_phosphagen_kinases"/>
    <property type="match status" value="1"/>
</dbReference>